<sequence length="68" mass="7364">MPSSSSASLQGIEQRPKTEPDSGALAAARTARGAREGIIKGRSMLKMFFSLAQFSSFALKFITERGKR</sequence>
<name>I3T9K8_MEDTR</name>
<feature type="compositionally biased region" description="Polar residues" evidence="1">
    <location>
        <begin position="1"/>
        <end position="11"/>
    </location>
</feature>
<evidence type="ECO:0000313" key="2">
    <source>
        <dbReference type="EMBL" id="AFK49200.1"/>
    </source>
</evidence>
<dbReference type="AlphaFoldDB" id="I3T9K8"/>
<dbReference type="EMBL" id="BT149406">
    <property type="protein sequence ID" value="AFK49200.1"/>
    <property type="molecule type" value="mRNA"/>
</dbReference>
<accession>I3T9K8</accession>
<feature type="region of interest" description="Disordered" evidence="1">
    <location>
        <begin position="1"/>
        <end position="30"/>
    </location>
</feature>
<evidence type="ECO:0000256" key="1">
    <source>
        <dbReference type="SAM" id="MobiDB-lite"/>
    </source>
</evidence>
<protein>
    <submittedName>
        <fullName evidence="2">Uncharacterized protein</fullName>
    </submittedName>
</protein>
<reference evidence="2" key="1">
    <citation type="submission" date="2012-05" db="EMBL/GenBank/DDBJ databases">
        <authorList>
            <person name="Krishnakumar V."/>
            <person name="Cheung F."/>
            <person name="Xiao Y."/>
            <person name="Chan A."/>
            <person name="Moskal W.A."/>
            <person name="Town C.D."/>
        </authorList>
    </citation>
    <scope>NUCLEOTIDE SEQUENCE</scope>
</reference>
<organism evidence="2">
    <name type="scientific">Medicago truncatula</name>
    <name type="common">Barrel medic</name>
    <name type="synonym">Medicago tribuloides</name>
    <dbReference type="NCBI Taxonomy" id="3880"/>
    <lineage>
        <taxon>Eukaryota</taxon>
        <taxon>Viridiplantae</taxon>
        <taxon>Streptophyta</taxon>
        <taxon>Embryophyta</taxon>
        <taxon>Tracheophyta</taxon>
        <taxon>Spermatophyta</taxon>
        <taxon>Magnoliopsida</taxon>
        <taxon>eudicotyledons</taxon>
        <taxon>Gunneridae</taxon>
        <taxon>Pentapetalae</taxon>
        <taxon>rosids</taxon>
        <taxon>fabids</taxon>
        <taxon>Fabales</taxon>
        <taxon>Fabaceae</taxon>
        <taxon>Papilionoideae</taxon>
        <taxon>50 kb inversion clade</taxon>
        <taxon>NPAAA clade</taxon>
        <taxon>Hologalegina</taxon>
        <taxon>IRL clade</taxon>
        <taxon>Trifolieae</taxon>
        <taxon>Medicago</taxon>
    </lineage>
</organism>
<proteinExistence type="evidence at transcript level"/>